<dbReference type="PROSITE" id="PS00086">
    <property type="entry name" value="CYTOCHROME_P450"/>
    <property type="match status" value="1"/>
</dbReference>
<evidence type="ECO:0008006" key="10">
    <source>
        <dbReference type="Google" id="ProtNLM"/>
    </source>
</evidence>
<dbReference type="GO" id="GO:0005506">
    <property type="term" value="F:iron ion binding"/>
    <property type="evidence" value="ECO:0007669"/>
    <property type="project" value="InterPro"/>
</dbReference>
<dbReference type="PRINTS" id="PR00359">
    <property type="entry name" value="BP450"/>
</dbReference>
<dbReference type="PRINTS" id="PR00385">
    <property type="entry name" value="P450"/>
</dbReference>
<dbReference type="CDD" id="cd11029">
    <property type="entry name" value="CYP107-like"/>
    <property type="match status" value="1"/>
</dbReference>
<evidence type="ECO:0000256" key="4">
    <source>
        <dbReference type="ARBA" id="ARBA00023002"/>
    </source>
</evidence>
<evidence type="ECO:0000256" key="2">
    <source>
        <dbReference type="ARBA" id="ARBA00022617"/>
    </source>
</evidence>
<keyword evidence="5 7" id="KW-0408">Iron</keyword>
<protein>
    <recommendedName>
        <fullName evidence="10">Cytochrome P450</fullName>
    </recommendedName>
</protein>
<evidence type="ECO:0000256" key="1">
    <source>
        <dbReference type="ARBA" id="ARBA00010617"/>
    </source>
</evidence>
<dbReference type="InterPro" id="IPR001128">
    <property type="entry name" value="Cyt_P450"/>
</dbReference>
<dbReference type="FunFam" id="1.10.630.10:FF:000018">
    <property type="entry name" value="Cytochrome P450 monooxygenase"/>
    <property type="match status" value="1"/>
</dbReference>
<reference evidence="9" key="2">
    <citation type="journal article" date="2012" name="Chem. Biol.">
        <title>Elucidating the biosynthetic pathway for the hybrid polyketide-nonribosomal peptide collismycin A: unusual mechanism for the formation of the 2,2.-bipyridyl ring.</title>
        <authorList>
            <person name="Garcia I."/>
            <person name="Vior N.M."/>
            <person name="Brana A.F."/>
            <person name="Sabin J.G."/>
            <person name="Rohr J."/>
            <person name="Moris F."/>
            <person name="Mendez C."/>
            <person name="Salas J.A."/>
        </authorList>
    </citation>
    <scope>NUCLEOTIDE SEQUENCE</scope>
    <source>
        <strain evidence="9">CS40</strain>
    </source>
</reference>
<dbReference type="GO" id="GO:0004497">
    <property type="term" value="F:monooxygenase activity"/>
    <property type="evidence" value="ECO:0007669"/>
    <property type="project" value="UniProtKB-KW"/>
</dbReference>
<feature type="region of interest" description="Disordered" evidence="8">
    <location>
        <begin position="1"/>
        <end position="25"/>
    </location>
</feature>
<sequence length="407" mass="43901">MPPTMPRRNPLEPGTMTDSTKDPHFLRNPYPTYDALRSACPVQPLQAGSGERPGYLVTGYAEAREALGDARLSKDTAVFFAGRKSRRRLHPAVARTMLASDPPRHTRLRKLVTKAFTRGAVAQLRPFIARITDNLLDQWPAHGPFDVVAGLAVPLPVIVICELLGVPPADRPDVQRWSAGLFAAGEPGIIDAASHAMADYMTDLVADKRKNPGRSFLDRLISARDGDGHLTEEELISMAVLLLVAGHETTTNALGNALLALLRHPAELDRLRGSPDEIPAALDELLRFDAAVSTATFRFTAEAVTLGGTDVPADTPVLVALGAANRDPTRFPAPDQLDLNRNATAHLAFGHGIHRCVGAPLAKAELEIALRAVLARFPGISLAVPAELLEWRRTRLVRGLVSLPVLA</sequence>
<keyword evidence="3 7" id="KW-0479">Metal-binding</keyword>
<evidence type="ECO:0000313" key="9">
    <source>
        <dbReference type="EMBL" id="CCC55925.1"/>
    </source>
</evidence>
<organism evidence="9">
    <name type="scientific">Streptomyces sp. CS40</name>
    <dbReference type="NCBI Taxonomy" id="1068630"/>
    <lineage>
        <taxon>Bacteria</taxon>
        <taxon>Bacillati</taxon>
        <taxon>Actinomycetota</taxon>
        <taxon>Actinomycetes</taxon>
        <taxon>Kitasatosporales</taxon>
        <taxon>Streptomycetaceae</taxon>
        <taxon>Streptomyces</taxon>
    </lineage>
</organism>
<keyword evidence="6 7" id="KW-0503">Monooxygenase</keyword>
<evidence type="ECO:0000256" key="8">
    <source>
        <dbReference type="SAM" id="MobiDB-lite"/>
    </source>
</evidence>
<dbReference type="InterPro" id="IPR017972">
    <property type="entry name" value="Cyt_P450_CS"/>
</dbReference>
<dbReference type="AlphaFoldDB" id="H1ZYU4"/>
<keyword evidence="4 7" id="KW-0560">Oxidoreductase</keyword>
<dbReference type="GO" id="GO:0016705">
    <property type="term" value="F:oxidoreductase activity, acting on paired donors, with incorporation or reduction of molecular oxygen"/>
    <property type="evidence" value="ECO:0007669"/>
    <property type="project" value="InterPro"/>
</dbReference>
<evidence type="ECO:0000256" key="3">
    <source>
        <dbReference type="ARBA" id="ARBA00022723"/>
    </source>
</evidence>
<keyword evidence="2 7" id="KW-0349">Heme</keyword>
<proteinExistence type="inferred from homology"/>
<dbReference type="Gene3D" id="1.10.630.10">
    <property type="entry name" value="Cytochrome P450"/>
    <property type="match status" value="1"/>
</dbReference>
<dbReference type="Pfam" id="PF00067">
    <property type="entry name" value="p450"/>
    <property type="match status" value="2"/>
</dbReference>
<dbReference type="InterPro" id="IPR036396">
    <property type="entry name" value="Cyt_P450_sf"/>
</dbReference>
<dbReference type="GO" id="GO:0020037">
    <property type="term" value="F:heme binding"/>
    <property type="evidence" value="ECO:0007669"/>
    <property type="project" value="InterPro"/>
</dbReference>
<evidence type="ECO:0000256" key="6">
    <source>
        <dbReference type="ARBA" id="ARBA00023033"/>
    </source>
</evidence>
<reference evidence="9" key="1">
    <citation type="submission" date="2011-07" db="EMBL/GenBank/DDBJ databases">
        <authorList>
            <person name="Garcia Llorente I."/>
        </authorList>
    </citation>
    <scope>NUCLEOTIDE SEQUENCE</scope>
    <source>
        <strain evidence="9">CS40</strain>
    </source>
</reference>
<dbReference type="EMBL" id="HE575208">
    <property type="protein sequence ID" value="CCC55925.1"/>
    <property type="molecule type" value="Genomic_DNA"/>
</dbReference>
<comment type="similarity">
    <text evidence="1 7">Belongs to the cytochrome P450 family.</text>
</comment>
<dbReference type="PANTHER" id="PTHR46696">
    <property type="entry name" value="P450, PUTATIVE (EUROFUNG)-RELATED"/>
    <property type="match status" value="1"/>
</dbReference>
<dbReference type="InterPro" id="IPR002397">
    <property type="entry name" value="Cyt_P450_B"/>
</dbReference>
<dbReference type="PANTHER" id="PTHR46696:SF1">
    <property type="entry name" value="CYTOCHROME P450 YJIB-RELATED"/>
    <property type="match status" value="1"/>
</dbReference>
<accession>H1ZYU4</accession>
<name>H1ZYU4_9ACTN</name>
<evidence type="ECO:0000256" key="7">
    <source>
        <dbReference type="RuleBase" id="RU000461"/>
    </source>
</evidence>
<evidence type="ECO:0000256" key="5">
    <source>
        <dbReference type="ARBA" id="ARBA00023004"/>
    </source>
</evidence>
<dbReference type="SUPFAM" id="SSF48264">
    <property type="entry name" value="Cytochrome P450"/>
    <property type="match status" value="1"/>
</dbReference>